<organism evidence="2">
    <name type="scientific">Eucalyptus grandis</name>
    <name type="common">Flooded gum</name>
    <dbReference type="NCBI Taxonomy" id="71139"/>
    <lineage>
        <taxon>Eukaryota</taxon>
        <taxon>Viridiplantae</taxon>
        <taxon>Streptophyta</taxon>
        <taxon>Embryophyta</taxon>
        <taxon>Tracheophyta</taxon>
        <taxon>Spermatophyta</taxon>
        <taxon>Magnoliopsida</taxon>
        <taxon>eudicotyledons</taxon>
        <taxon>Gunneridae</taxon>
        <taxon>Pentapetalae</taxon>
        <taxon>rosids</taxon>
        <taxon>malvids</taxon>
        <taxon>Myrtales</taxon>
        <taxon>Myrtaceae</taxon>
        <taxon>Myrtoideae</taxon>
        <taxon>Eucalypteae</taxon>
        <taxon>Eucalyptus</taxon>
    </lineage>
</organism>
<evidence type="ECO:0000313" key="2">
    <source>
        <dbReference type="EMBL" id="KCW60029.1"/>
    </source>
</evidence>
<dbReference type="InterPro" id="IPR024975">
    <property type="entry name" value="NOV_C"/>
</dbReference>
<protein>
    <recommendedName>
        <fullName evidence="1">Protein NO VEIN C-terminal domain-containing protein</fullName>
    </recommendedName>
</protein>
<dbReference type="InParanoid" id="A0A059B1Z8"/>
<accession>A0A059B1Z8</accession>
<proteinExistence type="predicted"/>
<dbReference type="EMBL" id="KK198760">
    <property type="protein sequence ID" value="KCW60029.1"/>
    <property type="molecule type" value="Genomic_DNA"/>
</dbReference>
<name>A0A059B1Z8_EUCGR</name>
<dbReference type="AlphaFoldDB" id="A0A059B1Z8"/>
<dbReference type="Pfam" id="PF13020">
    <property type="entry name" value="NOV_C"/>
    <property type="match status" value="1"/>
</dbReference>
<sequence length="444" mass="49956">MQVVTCEAVYYGQRDSSFKASFVKNWVLPYARRYIYYEHPNTYAKLKQSGFSNLSDLHVVVVERLYYRNIIRNLRIASEKQVETTSVLQGNTLFVTPESDSHALYMEISRLFFDGTANIHLANFLHMITTMAESGSTEEQVESFIINSQKMPILLGDKPLWALSSISLCEDDGSLENRSFSATREVSKSFQAKRRAGVTSNWPLSDWRNAPGSVYSPYSQVKTQPVTVTTSTCSEVIKEDYHKLTEESDGGHEASVDFTTEDVAAKFPFKISISDRAMYVSNLDSCADVSANQIDTTPVSDLPDLDPPQLIGRTMLNVGTPDPEQAILVGKLGEFVAFEHLAKKFNQSSVKWVNEDGETGRPYDITIEDGEGFQYVEVKTTQSEEKDWFSLSPNEWQFANQKGRNFSIAHVILVGQSRNKIKLFSNPFELCRSGKLQLAIVMPS</sequence>
<dbReference type="PANTHER" id="PTHR32387:SF0">
    <property type="entry name" value="PROTEIN NO VEIN"/>
    <property type="match status" value="1"/>
</dbReference>
<evidence type="ECO:0000259" key="1">
    <source>
        <dbReference type="Pfam" id="PF13020"/>
    </source>
</evidence>
<reference evidence="2" key="1">
    <citation type="submission" date="2013-07" db="EMBL/GenBank/DDBJ databases">
        <title>The genome of Eucalyptus grandis.</title>
        <authorList>
            <person name="Schmutz J."/>
            <person name="Hayes R."/>
            <person name="Myburg A."/>
            <person name="Tuskan G."/>
            <person name="Grattapaglia D."/>
            <person name="Rokhsar D.S."/>
        </authorList>
    </citation>
    <scope>NUCLEOTIDE SEQUENCE</scope>
    <source>
        <tissue evidence="2">Leaf extractions</tissue>
    </source>
</reference>
<dbReference type="OMA" id="HEWELAC"/>
<feature type="domain" description="Protein NO VEIN C-terminal" evidence="1">
    <location>
        <begin position="333"/>
        <end position="418"/>
    </location>
</feature>
<gene>
    <name evidence="2" type="ORF">EUGRSUZ_H02765</name>
</gene>
<dbReference type="InterPro" id="IPR052957">
    <property type="entry name" value="Auxin_embryo_med"/>
</dbReference>
<dbReference type="PANTHER" id="PTHR32387">
    <property type="entry name" value="WU:FJ29H11"/>
    <property type="match status" value="1"/>
</dbReference>
<dbReference type="Gramene" id="KCW60029">
    <property type="protein sequence ID" value="KCW60029"/>
    <property type="gene ID" value="EUGRSUZ_H02765"/>
</dbReference>